<dbReference type="Gene3D" id="3.30.420.40">
    <property type="match status" value="2"/>
</dbReference>
<evidence type="ECO:0000256" key="1">
    <source>
        <dbReference type="ARBA" id="ARBA00006479"/>
    </source>
</evidence>
<evidence type="ECO:0000313" key="3">
    <source>
        <dbReference type="Proteomes" id="UP000462931"/>
    </source>
</evidence>
<comment type="similarity">
    <text evidence="1">Belongs to the ROK (NagC/XylR) family.</text>
</comment>
<sequence length="291" mass="31837">MNNIVLGADIGGSHITTALINLETQELVAQTLKRERVNPHGSPEEIVDAWVACIQSTIAKHTTAIHYYGIAMPGPFDYEAGISKIKGLSKFDALYGLNIKEMLAERLYCSSADIRMMNDAGCFLQGEVFSGAAKGYQHVIGLTLGTGLGTARYHAGSADDANLWCFPFKDSIAEEHISTRFCVNRYQQLKGNAIKDVKALAEIYEQDPAAQQVFKEFGTNLGQFLVEFIKIDQPQVVIIGGNIANAFSYFKNEVEQALIHHDVLLPICLSQLKEEAALIGAASLWAVQEAI</sequence>
<reference evidence="2 3" key="1">
    <citation type="submission" date="2019-11" db="EMBL/GenBank/DDBJ databases">
        <authorList>
            <person name="Cheng Q."/>
            <person name="Yang Z."/>
        </authorList>
    </citation>
    <scope>NUCLEOTIDE SEQUENCE [LARGE SCALE GENOMIC DNA]</scope>
    <source>
        <strain evidence="2 3">HX-22-1</strain>
    </source>
</reference>
<comment type="caution">
    <text evidence="2">The sequence shown here is derived from an EMBL/GenBank/DDBJ whole genome shotgun (WGS) entry which is preliminary data.</text>
</comment>
<gene>
    <name evidence="2" type="ORF">GJJ64_15070</name>
</gene>
<dbReference type="InterPro" id="IPR043129">
    <property type="entry name" value="ATPase_NBD"/>
</dbReference>
<dbReference type="PANTHER" id="PTHR18964">
    <property type="entry name" value="ROK (REPRESSOR, ORF, KINASE) FAMILY"/>
    <property type="match status" value="1"/>
</dbReference>
<dbReference type="SUPFAM" id="SSF53067">
    <property type="entry name" value="Actin-like ATPase domain"/>
    <property type="match status" value="1"/>
</dbReference>
<dbReference type="CDD" id="cd23763">
    <property type="entry name" value="ASKHA_ATPase_ROK"/>
    <property type="match status" value="1"/>
</dbReference>
<keyword evidence="3" id="KW-1185">Reference proteome</keyword>
<dbReference type="EMBL" id="WKJI01000004">
    <property type="protein sequence ID" value="MRX48514.1"/>
    <property type="molecule type" value="Genomic_DNA"/>
</dbReference>
<dbReference type="Pfam" id="PF00480">
    <property type="entry name" value="ROK"/>
    <property type="match status" value="2"/>
</dbReference>
<evidence type="ECO:0000313" key="2">
    <source>
        <dbReference type="EMBL" id="MRX48514.1"/>
    </source>
</evidence>
<organism evidence="2 3">
    <name type="scientific">Pedobacter puniceum</name>
    <dbReference type="NCBI Taxonomy" id="2666136"/>
    <lineage>
        <taxon>Bacteria</taxon>
        <taxon>Pseudomonadati</taxon>
        <taxon>Bacteroidota</taxon>
        <taxon>Sphingobacteriia</taxon>
        <taxon>Sphingobacteriales</taxon>
        <taxon>Sphingobacteriaceae</taxon>
        <taxon>Pedobacter</taxon>
    </lineage>
</organism>
<dbReference type="InterPro" id="IPR000600">
    <property type="entry name" value="ROK"/>
</dbReference>
<dbReference type="Proteomes" id="UP000462931">
    <property type="component" value="Unassembled WGS sequence"/>
</dbReference>
<dbReference type="AlphaFoldDB" id="A0A7K0FR99"/>
<accession>A0A7K0FR99</accession>
<name>A0A7K0FR99_9SPHI</name>
<protein>
    <submittedName>
        <fullName evidence="2">ROK family protein</fullName>
    </submittedName>
</protein>
<dbReference type="RefSeq" id="WP_154288582.1">
    <property type="nucleotide sequence ID" value="NZ_WKJI01000004.1"/>
</dbReference>
<proteinExistence type="inferred from homology"/>
<dbReference type="PANTHER" id="PTHR18964:SF149">
    <property type="entry name" value="BIFUNCTIONAL UDP-N-ACETYLGLUCOSAMINE 2-EPIMERASE_N-ACETYLMANNOSAMINE KINASE"/>
    <property type="match status" value="1"/>
</dbReference>